<dbReference type="SUPFAM" id="SSF69318">
    <property type="entry name" value="Integrin alpha N-terminal domain"/>
    <property type="match status" value="2"/>
</dbReference>
<evidence type="ECO:0000256" key="1">
    <source>
        <dbReference type="ARBA" id="ARBA00022729"/>
    </source>
</evidence>
<reference evidence="3" key="1">
    <citation type="submission" date="2018-05" db="EMBL/GenBank/DDBJ databases">
        <authorList>
            <person name="Lanie J.A."/>
            <person name="Ng W.-L."/>
            <person name="Kazmierczak K.M."/>
            <person name="Andrzejewski T.M."/>
            <person name="Davidsen T.M."/>
            <person name="Wayne K.J."/>
            <person name="Tettelin H."/>
            <person name="Glass J.I."/>
            <person name="Rusch D."/>
            <person name="Podicherti R."/>
            <person name="Tsui H.-C.T."/>
            <person name="Winkler M.E."/>
        </authorList>
    </citation>
    <scope>NUCLEOTIDE SEQUENCE</scope>
</reference>
<feature type="domain" description="ASPIC/UnbV" evidence="2">
    <location>
        <begin position="514"/>
        <end position="580"/>
    </location>
</feature>
<dbReference type="PANTHER" id="PTHR16026:SF0">
    <property type="entry name" value="CARTILAGE ACIDIC PROTEIN 1"/>
    <property type="match status" value="1"/>
</dbReference>
<keyword evidence="1" id="KW-0732">Signal</keyword>
<dbReference type="InterPro" id="IPR027039">
    <property type="entry name" value="Crtac1"/>
</dbReference>
<dbReference type="InterPro" id="IPR013517">
    <property type="entry name" value="FG-GAP"/>
</dbReference>
<evidence type="ECO:0000313" key="3">
    <source>
        <dbReference type="EMBL" id="SUZ67446.1"/>
    </source>
</evidence>
<gene>
    <name evidence="3" type="ORF">METZ01_LOCUS20300</name>
</gene>
<dbReference type="PROSITE" id="PS51257">
    <property type="entry name" value="PROKAR_LIPOPROTEIN"/>
    <property type="match status" value="1"/>
</dbReference>
<organism evidence="3">
    <name type="scientific">marine metagenome</name>
    <dbReference type="NCBI Taxonomy" id="408172"/>
    <lineage>
        <taxon>unclassified sequences</taxon>
        <taxon>metagenomes</taxon>
        <taxon>ecological metagenomes</taxon>
    </lineage>
</organism>
<protein>
    <recommendedName>
        <fullName evidence="2">ASPIC/UnbV domain-containing protein</fullName>
    </recommendedName>
</protein>
<evidence type="ECO:0000259" key="2">
    <source>
        <dbReference type="Pfam" id="PF07593"/>
    </source>
</evidence>
<name>A0A381PK89_9ZZZZ</name>
<feature type="non-terminal residue" evidence="3">
    <location>
        <position position="920"/>
    </location>
</feature>
<dbReference type="Pfam" id="PF13517">
    <property type="entry name" value="FG-GAP_3"/>
    <property type="match status" value="5"/>
</dbReference>
<dbReference type="AlphaFoldDB" id="A0A381PK89"/>
<dbReference type="EMBL" id="UINC01001012">
    <property type="protein sequence ID" value="SUZ67446.1"/>
    <property type="molecule type" value="Genomic_DNA"/>
</dbReference>
<dbReference type="InterPro" id="IPR028994">
    <property type="entry name" value="Integrin_alpha_N"/>
</dbReference>
<sequence length="920" mass="104210">MKKFSLHLFLIFFIVLIASCSKGVNKKKFSLLSSNNSGINFNNTLIENDTLNYFTYPYIYMGGGVSTGDINNDDLVDIYFTGNMVENKLYLNKGNMEFEDISNFSGIEGDNRWYTGSTMIDINNDGLLDIYCSVGGKFSPKNNELYINNGDKTFTESAKEYGIDDIGNSVQATFFDYDKDGDLDLYVANYPPTPFDAPNAYYYYKMQNVKDEESDNLYRNDNGVFTKVTDEAGLRSYGLTLSATIGDINNDSYPDIFVSNDFSSPDYMYINNQDGTFSDIIKESTSQTSFYGMGADIADFNNDFNLDYIQVDMDARDNRRSKANMASMNVDLFWSTVNYGFHYQYMHNTLQLNRGVFNGNKPFFSNVSRLSGISSTDWSWGPLFADFDNDGWKDIFISNGTRREINHRDYFNELKLRPMAKDSLLYYSQNIPSEPISNFIFKNNTDLSFSDVTKDWGLDLKNFSNGTAYADLDNDGDLEIIVNNIDQEAQIFENNSSHNYIKIKLKGSELNPFGIGARVFVKSNDLNQMQEMTLSRGFQSSVSPEFHFGLSNNTSIDLISIEWPNGNYYELINPGINQMITLDIKDSYSNKKTNIKAEDNLLFVSEKIVEHKHIENDYNDYDKEVLLPHQNSKLGPGIATGDINGDGLDDIVIGGAKDQPTSFYFQLTNGKFRNKSYGFSKEDSAYEDMDIILFDADNDGDNDCYIVSGGNEFDIDSPYLIDRFYINDGKGNLFKSANSIPDNSTSGMRVSANDFDKDGDLDLFVGGRVVPGNYPLPAESKLLINESDSKQVKFINADNSIFPFSDIGLVSSSVWTDYNNDSWDDLIVVGEWMPIKFYKNIQGTFIEDESFIDSDSTNGWWYDIVSEDFDNDGDMDLVVGNLGNNYKYQASSDETFDIYYNDFDENQSGDIVLSYYNDGD</sequence>
<dbReference type="Gene3D" id="2.130.10.130">
    <property type="entry name" value="Integrin alpha, N-terminal"/>
    <property type="match status" value="4"/>
</dbReference>
<dbReference type="Pfam" id="PF07593">
    <property type="entry name" value="UnbV_ASPIC"/>
    <property type="match status" value="1"/>
</dbReference>
<accession>A0A381PK89</accession>
<dbReference type="PANTHER" id="PTHR16026">
    <property type="entry name" value="CARTILAGE ACIDIC PROTEIN 1"/>
    <property type="match status" value="1"/>
</dbReference>
<proteinExistence type="predicted"/>
<dbReference type="InterPro" id="IPR011519">
    <property type="entry name" value="UnbV_ASPIC"/>
</dbReference>
<feature type="non-terminal residue" evidence="3">
    <location>
        <position position="1"/>
    </location>
</feature>